<comment type="similarity">
    <text evidence="1 5">Belongs to the peptidase S8 family.</text>
</comment>
<dbReference type="CDD" id="cd04843">
    <property type="entry name" value="Peptidases_S8_11"/>
    <property type="match status" value="1"/>
</dbReference>
<evidence type="ECO:0000313" key="8">
    <source>
        <dbReference type="EMBL" id="MDN4876977.1"/>
    </source>
</evidence>
<feature type="region of interest" description="Disordered" evidence="6">
    <location>
        <begin position="514"/>
        <end position="552"/>
    </location>
</feature>
<evidence type="ECO:0000256" key="2">
    <source>
        <dbReference type="ARBA" id="ARBA00022670"/>
    </source>
</evidence>
<dbReference type="Pfam" id="PF00082">
    <property type="entry name" value="Peptidase_S8"/>
    <property type="match status" value="1"/>
</dbReference>
<evidence type="ECO:0000256" key="3">
    <source>
        <dbReference type="ARBA" id="ARBA00022801"/>
    </source>
</evidence>
<dbReference type="Proteomes" id="UP001175137">
    <property type="component" value="Unassembled WGS sequence"/>
</dbReference>
<dbReference type="EMBL" id="JAUIQW010000002">
    <property type="protein sequence ID" value="MDN4876977.1"/>
    <property type="molecule type" value="Genomic_DNA"/>
</dbReference>
<dbReference type="PROSITE" id="PS51892">
    <property type="entry name" value="SUBTILASE"/>
    <property type="match status" value="1"/>
</dbReference>
<reference evidence="8" key="1">
    <citation type="submission" date="2023-07" db="EMBL/GenBank/DDBJ databases">
        <title>Complete genome sequence of Bacillus cereus SRCM126073 isolated from soil.</title>
        <authorList>
            <person name="Yang H.-G."/>
            <person name="Ryu M.-S."/>
            <person name="Ha G.-S."/>
            <person name="Yang H.-J."/>
            <person name="Jeong D.-Y."/>
        </authorList>
    </citation>
    <scope>NUCLEOTIDE SEQUENCE</scope>
    <source>
        <strain evidence="8">SRCM126073</strain>
    </source>
</reference>
<organism evidence="8 9">
    <name type="scientific">Bacillus cereus</name>
    <dbReference type="NCBI Taxonomy" id="1396"/>
    <lineage>
        <taxon>Bacteria</taxon>
        <taxon>Bacillati</taxon>
        <taxon>Bacillota</taxon>
        <taxon>Bacilli</taxon>
        <taxon>Bacillales</taxon>
        <taxon>Bacillaceae</taxon>
        <taxon>Bacillus</taxon>
        <taxon>Bacillus cereus group</taxon>
    </lineage>
</organism>
<feature type="compositionally biased region" description="Basic and acidic residues" evidence="6">
    <location>
        <begin position="516"/>
        <end position="526"/>
    </location>
</feature>
<keyword evidence="3 8" id="KW-0378">Hydrolase</keyword>
<dbReference type="GO" id="GO:0004252">
    <property type="term" value="F:serine-type endopeptidase activity"/>
    <property type="evidence" value="ECO:0007669"/>
    <property type="project" value="InterPro"/>
</dbReference>
<dbReference type="SUPFAM" id="SSF52743">
    <property type="entry name" value="Subtilisin-like"/>
    <property type="match status" value="1"/>
</dbReference>
<evidence type="ECO:0000256" key="6">
    <source>
        <dbReference type="SAM" id="MobiDB-lite"/>
    </source>
</evidence>
<dbReference type="PROSITE" id="PS00138">
    <property type="entry name" value="SUBTILASE_SER"/>
    <property type="match status" value="1"/>
</dbReference>
<evidence type="ECO:0000313" key="9">
    <source>
        <dbReference type="Proteomes" id="UP001175137"/>
    </source>
</evidence>
<dbReference type="Gene3D" id="3.40.50.200">
    <property type="entry name" value="Peptidase S8/S53 domain"/>
    <property type="match status" value="1"/>
</dbReference>
<accession>A0A9X5C318</accession>
<dbReference type="EC" id="3.4.-.-" evidence="8"/>
<keyword evidence="2" id="KW-0645">Protease</keyword>
<evidence type="ECO:0000256" key="4">
    <source>
        <dbReference type="ARBA" id="ARBA00022825"/>
    </source>
</evidence>
<dbReference type="InterPro" id="IPR036852">
    <property type="entry name" value="Peptidase_S8/S53_dom_sf"/>
</dbReference>
<sequence>MKIFKKIIVSSIALTAFNGVGGLLPSDKSEVAYATSYNYSNKQLNSTVHKQVTKQLILKFKNEANLPYQDGIEKFIKEEKQDPELIGILNEYPNVTINRLFSSLNPKEIKNLGREINDSEHISSNLLNYYIVENQGDIDVQALLAKFEKSSLIETAYLQEEETPPEERLPNLSVNPYDEPRLTRQGYLEPAPLGINAPYAWSINGGDGKGTTFVDMEYGWLLSHEDLVNQKIELMSGQNKSEHHDHGTSVLGIVSAEDNNIGGIGIAPKAKVKVVSQIRDNGNYNTADAILSAVNNMQAGDILLLEAQATYDGYGDKNYFPVEVKPDIFDAIRIGANKGIIIIEAGANGGNDLDQFRDHNGKQVLNRNSPDFKDSGAIMVGAASARVPHKRSYFSNYGSRVDVYGWGNAVDTTDAKPSDFITNLYTSSFAGTSSASPIIAGAAASIQGIAKNNQGRVYTPRQLRDILSDSSTGTKSNDPISDKIGVLPDLKAILSKLGFSPNLGNDSSIVFPEEQEINKGNKENKGNEGSTITFPKEDSANGEGNSSFIFPE</sequence>
<evidence type="ECO:0000256" key="1">
    <source>
        <dbReference type="ARBA" id="ARBA00011073"/>
    </source>
</evidence>
<feature type="domain" description="Peptidase S8/S53" evidence="7">
    <location>
        <begin position="233"/>
        <end position="479"/>
    </location>
</feature>
<dbReference type="InterPro" id="IPR000209">
    <property type="entry name" value="Peptidase_S8/S53_dom"/>
</dbReference>
<comment type="caution">
    <text evidence="8">The sequence shown here is derived from an EMBL/GenBank/DDBJ whole genome shotgun (WGS) entry which is preliminary data.</text>
</comment>
<dbReference type="InterPro" id="IPR050131">
    <property type="entry name" value="Peptidase_S8_subtilisin-like"/>
</dbReference>
<proteinExistence type="inferred from homology"/>
<dbReference type="InterPro" id="IPR023828">
    <property type="entry name" value="Peptidase_S8_Ser-AS"/>
</dbReference>
<dbReference type="RefSeq" id="WP_086400844.1">
    <property type="nucleotide sequence ID" value="NZ_CP182326.1"/>
</dbReference>
<gene>
    <name evidence="8" type="ORF">QYM23_29720</name>
</gene>
<keyword evidence="4" id="KW-0720">Serine protease</keyword>
<dbReference type="PRINTS" id="PR00723">
    <property type="entry name" value="SUBTILISIN"/>
</dbReference>
<dbReference type="PANTHER" id="PTHR43806">
    <property type="entry name" value="PEPTIDASE S8"/>
    <property type="match status" value="1"/>
</dbReference>
<comment type="caution">
    <text evidence="5">Lacks conserved residue(s) required for the propagation of feature annotation.</text>
</comment>
<evidence type="ECO:0000256" key="5">
    <source>
        <dbReference type="PROSITE-ProRule" id="PRU01240"/>
    </source>
</evidence>
<evidence type="ECO:0000259" key="7">
    <source>
        <dbReference type="Pfam" id="PF00082"/>
    </source>
</evidence>
<dbReference type="InterPro" id="IPR015500">
    <property type="entry name" value="Peptidase_S8_subtilisin-rel"/>
</dbReference>
<dbReference type="InterPro" id="IPR034073">
    <property type="entry name" value="Subtilisin_DY-like_dom"/>
</dbReference>
<dbReference type="PANTHER" id="PTHR43806:SF11">
    <property type="entry name" value="CEREVISIN-RELATED"/>
    <property type="match status" value="1"/>
</dbReference>
<dbReference type="GO" id="GO:0006508">
    <property type="term" value="P:proteolysis"/>
    <property type="evidence" value="ECO:0007669"/>
    <property type="project" value="UniProtKB-KW"/>
</dbReference>
<protein>
    <submittedName>
        <fullName evidence="8">S8 family peptidase</fullName>
        <ecNumber evidence="8">3.4.-.-</ecNumber>
    </submittedName>
</protein>
<name>A0A9X5C318_BACCE</name>
<dbReference type="AlphaFoldDB" id="A0A9X5C318"/>
<feature type="compositionally biased region" description="Polar residues" evidence="6">
    <location>
        <begin position="542"/>
        <end position="552"/>
    </location>
</feature>